<evidence type="ECO:0000259" key="2">
    <source>
        <dbReference type="Pfam" id="PF03629"/>
    </source>
</evidence>
<organism evidence="3 4">
    <name type="scientific">Pararcticibacter amylolyticus</name>
    <dbReference type="NCBI Taxonomy" id="2173175"/>
    <lineage>
        <taxon>Bacteria</taxon>
        <taxon>Pseudomonadati</taxon>
        <taxon>Bacteroidota</taxon>
        <taxon>Sphingobacteriia</taxon>
        <taxon>Sphingobacteriales</taxon>
        <taxon>Sphingobacteriaceae</taxon>
        <taxon>Pararcticibacter</taxon>
    </lineage>
</organism>
<dbReference type="GO" id="GO:0005975">
    <property type="term" value="P:carbohydrate metabolic process"/>
    <property type="evidence" value="ECO:0007669"/>
    <property type="project" value="InterPro"/>
</dbReference>
<proteinExistence type="predicted"/>
<dbReference type="InterPro" id="IPR008979">
    <property type="entry name" value="Galactose-bd-like_sf"/>
</dbReference>
<dbReference type="GO" id="GO:0004553">
    <property type="term" value="F:hydrolase activity, hydrolyzing O-glycosyl compounds"/>
    <property type="evidence" value="ECO:0007669"/>
    <property type="project" value="InterPro"/>
</dbReference>
<dbReference type="Gene3D" id="2.60.120.260">
    <property type="entry name" value="Galactose-binding domain-like"/>
    <property type="match status" value="1"/>
</dbReference>
<dbReference type="GO" id="GO:0001681">
    <property type="term" value="F:sialate O-acetylesterase activity"/>
    <property type="evidence" value="ECO:0007669"/>
    <property type="project" value="InterPro"/>
</dbReference>
<sequence length="663" mass="73796">MYKIIQLIVFTYILQLLPVPVQAKITLSVLFTNNMVLQQKDNVPVWGSTSSGKDIRITTSWNNKVYTVKPGPDGKWKTTVSTPSYGGPYSMTFDDGEVLKLNNILIGEVWICSGQSNMEMPLAGWGKINNYKEEIAAASYPEIHLLQIQKNTSTTPLSEIKADGDGWQECTPSTISGFSSVAYFFAKNLFEAKHIPVGVIHTSWGGTIAEAWTSGAALKKMPEFLGEVERMENDKDFEKKETEKYNQEIAARNRTLDEKDPGLKTTSWASQAVDVSSWQTMSLPTLWEQAGLPDFDGMVWFRKKIMLPETWKGKSLTLNLGPIDDMDVTWFNGTVVGMTDGWERKRTYTIPGNLVKTGENIIAVRVLDGSGGGGIYGEPQKMFLQSNTGEKLELAGPWAYKVALTKEQLPAMPVQRVTGPNRPTVLYNAMIYPLIPYAIKGAIWYQGESNADRAYQYRELFPLMISDWRKNWGRGNFPFYFVQLANFMKPDQQPAESAWAELREAQKMTLSLPNTGMATAIDIGDENDIHPKNKQEVGRRLALIALANLYGENVAWSGPVYKSHKTEGNKIRLSFSHTDKGLRAKGSDTLKGFAIAGSDHKFYWATAAISGNEVVVSSPQVTDPVAVRYAWGNNPQANLCNAAGLPAPPFRTDDWQGITYGKK</sequence>
<keyword evidence="1" id="KW-0378">Hydrolase</keyword>
<dbReference type="SUPFAM" id="SSF52266">
    <property type="entry name" value="SGNH hydrolase"/>
    <property type="match status" value="1"/>
</dbReference>
<dbReference type="InterPro" id="IPR005181">
    <property type="entry name" value="SASA"/>
</dbReference>
<dbReference type="Proteomes" id="UP000245647">
    <property type="component" value="Unassembled WGS sequence"/>
</dbReference>
<dbReference type="PANTHER" id="PTHR22901:SF0">
    <property type="entry name" value="SIALATE O-ACETYLESTERASE"/>
    <property type="match status" value="1"/>
</dbReference>
<dbReference type="SUPFAM" id="SSF49785">
    <property type="entry name" value="Galactose-binding domain-like"/>
    <property type="match status" value="1"/>
</dbReference>
<name>A0A2U2PHV1_9SPHI</name>
<feature type="domain" description="Sialate O-acetylesterase" evidence="2">
    <location>
        <begin position="438"/>
        <end position="542"/>
    </location>
</feature>
<dbReference type="AlphaFoldDB" id="A0A2U2PHV1"/>
<dbReference type="RefSeq" id="WP_109415698.1">
    <property type="nucleotide sequence ID" value="NZ_QEAS01000007.1"/>
</dbReference>
<dbReference type="InterPro" id="IPR036514">
    <property type="entry name" value="SGNH_hydro_sf"/>
</dbReference>
<dbReference type="InterPro" id="IPR039329">
    <property type="entry name" value="SIAE"/>
</dbReference>
<comment type="caution">
    <text evidence="3">The sequence shown here is derived from an EMBL/GenBank/DDBJ whole genome shotgun (WGS) entry which is preliminary data.</text>
</comment>
<dbReference type="Pfam" id="PF03629">
    <property type="entry name" value="SASA"/>
    <property type="match status" value="2"/>
</dbReference>
<evidence type="ECO:0000313" key="4">
    <source>
        <dbReference type="Proteomes" id="UP000245647"/>
    </source>
</evidence>
<dbReference type="OrthoDB" id="9816001at2"/>
<dbReference type="Gene3D" id="3.40.50.1110">
    <property type="entry name" value="SGNH hydrolase"/>
    <property type="match status" value="1"/>
</dbReference>
<accession>A0A2U2PHV1</accession>
<evidence type="ECO:0000256" key="1">
    <source>
        <dbReference type="ARBA" id="ARBA00022801"/>
    </source>
</evidence>
<gene>
    <name evidence="3" type="ORF">DDR33_10330</name>
</gene>
<protein>
    <submittedName>
        <fullName evidence="3">9-O-acetylesterase</fullName>
    </submittedName>
</protein>
<evidence type="ECO:0000313" key="3">
    <source>
        <dbReference type="EMBL" id="PWG80842.1"/>
    </source>
</evidence>
<keyword evidence="4" id="KW-1185">Reference proteome</keyword>
<feature type="domain" description="Sialate O-acetylesterase" evidence="2">
    <location>
        <begin position="108"/>
        <end position="216"/>
    </location>
</feature>
<dbReference type="PANTHER" id="PTHR22901">
    <property type="entry name" value="SIALATE O-ACETYLESTERASE"/>
    <property type="match status" value="1"/>
</dbReference>
<reference evidence="3 4" key="1">
    <citation type="submission" date="2018-04" db="EMBL/GenBank/DDBJ databases">
        <title>Pedobacter chongqingensis sp. nov., isolated from a rottenly hemp rope.</title>
        <authorList>
            <person name="Cai Y."/>
        </authorList>
    </citation>
    <scope>NUCLEOTIDE SEQUENCE [LARGE SCALE GENOMIC DNA]</scope>
    <source>
        <strain evidence="3 4">FJ4-8</strain>
    </source>
</reference>
<dbReference type="EMBL" id="QEAS01000007">
    <property type="protein sequence ID" value="PWG80842.1"/>
    <property type="molecule type" value="Genomic_DNA"/>
</dbReference>